<protein>
    <submittedName>
        <fullName evidence="1">Uncharacterized protein</fullName>
    </submittedName>
</protein>
<evidence type="ECO:0000313" key="1">
    <source>
        <dbReference type="EMBL" id="OCT83108.1"/>
    </source>
</evidence>
<evidence type="ECO:0000313" key="2">
    <source>
        <dbReference type="Proteomes" id="UP000694892"/>
    </source>
</evidence>
<dbReference type="AlphaFoldDB" id="A0A974D029"/>
<proteinExistence type="predicted"/>
<organism evidence="1 2">
    <name type="scientific">Xenopus laevis</name>
    <name type="common">African clawed frog</name>
    <dbReference type="NCBI Taxonomy" id="8355"/>
    <lineage>
        <taxon>Eukaryota</taxon>
        <taxon>Metazoa</taxon>
        <taxon>Chordata</taxon>
        <taxon>Craniata</taxon>
        <taxon>Vertebrata</taxon>
        <taxon>Euteleostomi</taxon>
        <taxon>Amphibia</taxon>
        <taxon>Batrachia</taxon>
        <taxon>Anura</taxon>
        <taxon>Pipoidea</taxon>
        <taxon>Pipidae</taxon>
        <taxon>Xenopodinae</taxon>
        <taxon>Xenopus</taxon>
        <taxon>Xenopus</taxon>
    </lineage>
</organism>
<sequence length="66" mass="7579">MYLINAFAGTGPIAKLIFLMRCLVASTLTFSKEQFHLKQTTAIPQRRQSFLWDQPAALKLLLHFNK</sequence>
<reference evidence="2" key="1">
    <citation type="journal article" date="2016" name="Nature">
        <title>Genome evolution in the allotetraploid frog Xenopus laevis.</title>
        <authorList>
            <person name="Session A.M."/>
            <person name="Uno Y."/>
            <person name="Kwon T."/>
            <person name="Chapman J.A."/>
            <person name="Toyoda A."/>
            <person name="Takahashi S."/>
            <person name="Fukui A."/>
            <person name="Hikosaka A."/>
            <person name="Suzuki A."/>
            <person name="Kondo M."/>
            <person name="van Heeringen S.J."/>
            <person name="Quigley I."/>
            <person name="Heinz S."/>
            <person name="Ogino H."/>
            <person name="Ochi H."/>
            <person name="Hellsten U."/>
            <person name="Lyons J.B."/>
            <person name="Simakov O."/>
            <person name="Putnam N."/>
            <person name="Stites J."/>
            <person name="Kuroki Y."/>
            <person name="Tanaka T."/>
            <person name="Michiue T."/>
            <person name="Watanabe M."/>
            <person name="Bogdanovic O."/>
            <person name="Lister R."/>
            <person name="Georgiou G."/>
            <person name="Paranjpe S.S."/>
            <person name="van Kruijsbergen I."/>
            <person name="Shu S."/>
            <person name="Carlson J."/>
            <person name="Kinoshita T."/>
            <person name="Ohta Y."/>
            <person name="Mawaribuchi S."/>
            <person name="Jenkins J."/>
            <person name="Grimwood J."/>
            <person name="Schmutz J."/>
            <person name="Mitros T."/>
            <person name="Mozaffari S.V."/>
            <person name="Suzuki Y."/>
            <person name="Haramoto Y."/>
            <person name="Yamamoto T.S."/>
            <person name="Takagi C."/>
            <person name="Heald R."/>
            <person name="Miller K."/>
            <person name="Haudenschild C."/>
            <person name="Kitzman J."/>
            <person name="Nakayama T."/>
            <person name="Izutsu Y."/>
            <person name="Robert J."/>
            <person name="Fortriede J."/>
            <person name="Burns K."/>
            <person name="Lotay V."/>
            <person name="Karimi K."/>
            <person name="Yasuoka Y."/>
            <person name="Dichmann D.S."/>
            <person name="Flajnik M.F."/>
            <person name="Houston D.W."/>
            <person name="Shendure J."/>
            <person name="DuPasquier L."/>
            <person name="Vize P.D."/>
            <person name="Zorn A.M."/>
            <person name="Ito M."/>
            <person name="Marcotte E.M."/>
            <person name="Wallingford J.B."/>
            <person name="Ito Y."/>
            <person name="Asashima M."/>
            <person name="Ueno N."/>
            <person name="Matsuda Y."/>
            <person name="Veenstra G.J."/>
            <person name="Fujiyama A."/>
            <person name="Harland R.M."/>
            <person name="Taira M."/>
            <person name="Rokhsar D.S."/>
        </authorList>
    </citation>
    <scope>NUCLEOTIDE SEQUENCE [LARGE SCALE GENOMIC DNA]</scope>
    <source>
        <strain evidence="2">J</strain>
    </source>
</reference>
<accession>A0A974D029</accession>
<gene>
    <name evidence="1" type="ORF">XELAEV_18025647mg</name>
</gene>
<dbReference type="Proteomes" id="UP000694892">
    <property type="component" value="Chromosome 4S"/>
</dbReference>
<dbReference type="EMBL" id="CM004473">
    <property type="protein sequence ID" value="OCT83108.1"/>
    <property type="molecule type" value="Genomic_DNA"/>
</dbReference>
<name>A0A974D029_XENLA</name>